<evidence type="ECO:0000313" key="6">
    <source>
        <dbReference type="EMBL" id="GAA0937159.1"/>
    </source>
</evidence>
<name>A0ABN1Q3S1_9ACTN</name>
<evidence type="ECO:0000313" key="7">
    <source>
        <dbReference type="Proteomes" id="UP001500665"/>
    </source>
</evidence>
<evidence type="ECO:0000256" key="2">
    <source>
        <dbReference type="ARBA" id="ARBA00023125"/>
    </source>
</evidence>
<accession>A0ABN1Q3S1</accession>
<organism evidence="6 7">
    <name type="scientific">Actinocorallia libanotica</name>
    <dbReference type="NCBI Taxonomy" id="46162"/>
    <lineage>
        <taxon>Bacteria</taxon>
        <taxon>Bacillati</taxon>
        <taxon>Actinomycetota</taxon>
        <taxon>Actinomycetes</taxon>
        <taxon>Streptosporangiales</taxon>
        <taxon>Thermomonosporaceae</taxon>
        <taxon>Actinocorallia</taxon>
    </lineage>
</organism>
<dbReference type="Pfam" id="PF12833">
    <property type="entry name" value="HTH_18"/>
    <property type="match status" value="1"/>
</dbReference>
<keyword evidence="3" id="KW-0804">Transcription</keyword>
<proteinExistence type="predicted"/>
<dbReference type="SUPFAM" id="SSF46689">
    <property type="entry name" value="Homeodomain-like"/>
    <property type="match status" value="1"/>
</dbReference>
<dbReference type="PANTHER" id="PTHR46796">
    <property type="entry name" value="HTH-TYPE TRANSCRIPTIONAL ACTIVATOR RHAS-RELATED"/>
    <property type="match status" value="1"/>
</dbReference>
<dbReference type="PROSITE" id="PS01124">
    <property type="entry name" value="HTH_ARAC_FAMILY_2"/>
    <property type="match status" value="1"/>
</dbReference>
<keyword evidence="2" id="KW-0238">DNA-binding</keyword>
<dbReference type="InterPro" id="IPR050204">
    <property type="entry name" value="AraC_XylS_family_regulators"/>
</dbReference>
<dbReference type="SUPFAM" id="SSF51182">
    <property type="entry name" value="RmlC-like cupins"/>
    <property type="match status" value="1"/>
</dbReference>
<evidence type="ECO:0000259" key="5">
    <source>
        <dbReference type="PROSITE" id="PS01124"/>
    </source>
</evidence>
<evidence type="ECO:0000256" key="4">
    <source>
        <dbReference type="SAM" id="MobiDB-lite"/>
    </source>
</evidence>
<dbReference type="InterPro" id="IPR018060">
    <property type="entry name" value="HTH_AraC"/>
</dbReference>
<dbReference type="InterPro" id="IPR009057">
    <property type="entry name" value="Homeodomain-like_sf"/>
</dbReference>
<keyword evidence="1" id="KW-0805">Transcription regulation</keyword>
<gene>
    <name evidence="6" type="ORF">GCM10009550_03660</name>
</gene>
<dbReference type="PANTHER" id="PTHR46796:SF15">
    <property type="entry name" value="BLL1074 PROTEIN"/>
    <property type="match status" value="1"/>
</dbReference>
<evidence type="ECO:0000256" key="1">
    <source>
        <dbReference type="ARBA" id="ARBA00023015"/>
    </source>
</evidence>
<feature type="region of interest" description="Disordered" evidence="4">
    <location>
        <begin position="105"/>
        <end position="139"/>
    </location>
</feature>
<comment type="caution">
    <text evidence="6">The sequence shown here is derived from an EMBL/GenBank/DDBJ whole genome shotgun (WGS) entry which is preliminary data.</text>
</comment>
<sequence>MRGDTADGGRAWAVAARMEPGRLVFAGRLGAAHAHAHAAVQVLLVASGRVLLTDAGGRSLAVRAAVIPAGAEHTLHADDATGVMVYLDPAGRAARALTARLEHTVRTASAPQAAVRQSTAPQDTTRQSPASQAAVRQLAGPQAAVRHAAGPQAAVRQVAVWRAAALPAAGMPAVADRAGMEAGERAVALLAGPAAGAAPVVPAPGSALHRALEVLAERAATGEPIRLAAVASDAGLSADRLRHLFTERMGLPFTACVRWARLQAAMAVVRDGGTLTAAAHAAGFTDSAHLTRVFHAMFGLAPSAAARHLHWC</sequence>
<feature type="domain" description="HTH araC/xylS-type" evidence="5">
    <location>
        <begin position="209"/>
        <end position="308"/>
    </location>
</feature>
<dbReference type="EMBL" id="BAAAHH010000001">
    <property type="protein sequence ID" value="GAA0937159.1"/>
    <property type="molecule type" value="Genomic_DNA"/>
</dbReference>
<dbReference type="InterPro" id="IPR011051">
    <property type="entry name" value="RmlC_Cupin_sf"/>
</dbReference>
<dbReference type="RefSeq" id="WP_344235943.1">
    <property type="nucleotide sequence ID" value="NZ_BAAAHH010000001.1"/>
</dbReference>
<protein>
    <submittedName>
        <fullName evidence="6">AraC family transcriptional regulator</fullName>
    </submittedName>
</protein>
<feature type="compositionally biased region" description="Polar residues" evidence="4">
    <location>
        <begin position="106"/>
        <end position="131"/>
    </location>
</feature>
<dbReference type="Gene3D" id="1.10.10.60">
    <property type="entry name" value="Homeodomain-like"/>
    <property type="match status" value="1"/>
</dbReference>
<keyword evidence="7" id="KW-1185">Reference proteome</keyword>
<reference evidence="6 7" key="1">
    <citation type="journal article" date="2019" name="Int. J. Syst. Evol. Microbiol.">
        <title>The Global Catalogue of Microorganisms (GCM) 10K type strain sequencing project: providing services to taxonomists for standard genome sequencing and annotation.</title>
        <authorList>
            <consortium name="The Broad Institute Genomics Platform"/>
            <consortium name="The Broad Institute Genome Sequencing Center for Infectious Disease"/>
            <person name="Wu L."/>
            <person name="Ma J."/>
        </authorList>
    </citation>
    <scope>NUCLEOTIDE SEQUENCE [LARGE SCALE GENOMIC DNA]</scope>
    <source>
        <strain evidence="6 7">JCM 10696</strain>
    </source>
</reference>
<dbReference type="Proteomes" id="UP001500665">
    <property type="component" value="Unassembled WGS sequence"/>
</dbReference>
<dbReference type="SMART" id="SM00342">
    <property type="entry name" value="HTH_ARAC"/>
    <property type="match status" value="1"/>
</dbReference>
<evidence type="ECO:0000256" key="3">
    <source>
        <dbReference type="ARBA" id="ARBA00023163"/>
    </source>
</evidence>